<dbReference type="NCBIfam" id="TIGR02937">
    <property type="entry name" value="sigma70-ECF"/>
    <property type="match status" value="1"/>
</dbReference>
<dbReference type="EMBL" id="JAPDDP010000005">
    <property type="protein sequence ID" value="MDA0179559.1"/>
    <property type="molecule type" value="Genomic_DNA"/>
</dbReference>
<evidence type="ECO:0000256" key="2">
    <source>
        <dbReference type="ARBA" id="ARBA00023015"/>
    </source>
</evidence>
<dbReference type="InterPro" id="IPR013249">
    <property type="entry name" value="RNA_pol_sigma70_r4_t2"/>
</dbReference>
<dbReference type="Pfam" id="PF08281">
    <property type="entry name" value="Sigma70_r4_2"/>
    <property type="match status" value="1"/>
</dbReference>
<evidence type="ECO:0000256" key="5">
    <source>
        <dbReference type="ARBA" id="ARBA00023163"/>
    </source>
</evidence>
<evidence type="ECO:0000313" key="8">
    <source>
        <dbReference type="EMBL" id="MDA0179559.1"/>
    </source>
</evidence>
<evidence type="ECO:0000256" key="1">
    <source>
        <dbReference type="ARBA" id="ARBA00010641"/>
    </source>
</evidence>
<dbReference type="PANTHER" id="PTHR43133:SF8">
    <property type="entry name" value="RNA POLYMERASE SIGMA FACTOR HI_1459-RELATED"/>
    <property type="match status" value="1"/>
</dbReference>
<accession>A0A9X3N754</accession>
<comment type="caution">
    <text evidence="8">The sequence shown here is derived from an EMBL/GenBank/DDBJ whole genome shotgun (WGS) entry which is preliminary data.</text>
</comment>
<evidence type="ECO:0000259" key="7">
    <source>
        <dbReference type="Pfam" id="PF08281"/>
    </source>
</evidence>
<dbReference type="InterPro" id="IPR013324">
    <property type="entry name" value="RNA_pol_sigma_r3/r4-like"/>
</dbReference>
<dbReference type="InterPro" id="IPR013325">
    <property type="entry name" value="RNA_pol_sigma_r2"/>
</dbReference>
<dbReference type="GO" id="GO:0006352">
    <property type="term" value="P:DNA-templated transcription initiation"/>
    <property type="evidence" value="ECO:0007669"/>
    <property type="project" value="InterPro"/>
</dbReference>
<dbReference type="InterPro" id="IPR014284">
    <property type="entry name" value="RNA_pol_sigma-70_dom"/>
</dbReference>
<protein>
    <submittedName>
        <fullName evidence="8">RNA polymerase sigma factor</fullName>
    </submittedName>
</protein>
<keyword evidence="4" id="KW-0238">DNA-binding</keyword>
<comment type="similarity">
    <text evidence="1">Belongs to the sigma-70 factor family. ECF subfamily.</text>
</comment>
<dbReference type="Proteomes" id="UP001147653">
    <property type="component" value="Unassembled WGS sequence"/>
</dbReference>
<name>A0A9X3N754_9ACTN</name>
<sequence length="181" mass="20396">MEEITTSNGFVALYRRESELVLRFCARRVLDAETAVDLCAETFAQAFRGRRGFRGTTEPEARAWLLTIAQRQVARYLKKGVLDRRAREALGIQTPQLLEGEAEEIERRMGMAPLRAALAEELERLGGDQREALRLRVVEERPYPEVASSLGVSEATARARVSRGLRALAASLEVRWEGERP</sequence>
<dbReference type="SUPFAM" id="SSF88946">
    <property type="entry name" value="Sigma2 domain of RNA polymerase sigma factors"/>
    <property type="match status" value="1"/>
</dbReference>
<feature type="domain" description="RNA polymerase sigma-70 region 2" evidence="6">
    <location>
        <begin position="13"/>
        <end position="79"/>
    </location>
</feature>
<keyword evidence="3" id="KW-0731">Sigma factor</keyword>
<proteinExistence type="inferred from homology"/>
<dbReference type="InterPro" id="IPR007627">
    <property type="entry name" value="RNA_pol_sigma70_r2"/>
</dbReference>
<dbReference type="InterPro" id="IPR036388">
    <property type="entry name" value="WH-like_DNA-bd_sf"/>
</dbReference>
<dbReference type="CDD" id="cd06171">
    <property type="entry name" value="Sigma70_r4"/>
    <property type="match status" value="1"/>
</dbReference>
<keyword evidence="2" id="KW-0805">Transcription regulation</keyword>
<evidence type="ECO:0000256" key="3">
    <source>
        <dbReference type="ARBA" id="ARBA00023082"/>
    </source>
</evidence>
<dbReference type="Gene3D" id="1.10.1740.10">
    <property type="match status" value="1"/>
</dbReference>
<dbReference type="InterPro" id="IPR039425">
    <property type="entry name" value="RNA_pol_sigma-70-like"/>
</dbReference>
<dbReference type="Gene3D" id="1.10.10.10">
    <property type="entry name" value="Winged helix-like DNA-binding domain superfamily/Winged helix DNA-binding domain"/>
    <property type="match status" value="1"/>
</dbReference>
<gene>
    <name evidence="8" type="ORF">OJ997_04570</name>
</gene>
<evidence type="ECO:0000313" key="9">
    <source>
        <dbReference type="Proteomes" id="UP001147653"/>
    </source>
</evidence>
<dbReference type="GO" id="GO:0016987">
    <property type="term" value="F:sigma factor activity"/>
    <property type="evidence" value="ECO:0007669"/>
    <property type="project" value="UniProtKB-KW"/>
</dbReference>
<keyword evidence="5" id="KW-0804">Transcription</keyword>
<dbReference type="PANTHER" id="PTHR43133">
    <property type="entry name" value="RNA POLYMERASE ECF-TYPE SIGMA FACTO"/>
    <property type="match status" value="1"/>
</dbReference>
<dbReference type="AlphaFoldDB" id="A0A9X3N754"/>
<evidence type="ECO:0000256" key="4">
    <source>
        <dbReference type="ARBA" id="ARBA00023125"/>
    </source>
</evidence>
<reference evidence="8" key="1">
    <citation type="submission" date="2022-10" db="EMBL/GenBank/DDBJ databases">
        <title>The WGS of Solirubrobacter phytolaccae KCTC 29190.</title>
        <authorList>
            <person name="Jiang Z."/>
        </authorList>
    </citation>
    <scope>NUCLEOTIDE SEQUENCE</scope>
    <source>
        <strain evidence="8">KCTC 29190</strain>
    </source>
</reference>
<dbReference type="Pfam" id="PF04542">
    <property type="entry name" value="Sigma70_r2"/>
    <property type="match status" value="1"/>
</dbReference>
<dbReference type="RefSeq" id="WP_270023847.1">
    <property type="nucleotide sequence ID" value="NZ_JAPDDP010000005.1"/>
</dbReference>
<evidence type="ECO:0000259" key="6">
    <source>
        <dbReference type="Pfam" id="PF04542"/>
    </source>
</evidence>
<organism evidence="8 9">
    <name type="scientific">Solirubrobacter phytolaccae</name>
    <dbReference type="NCBI Taxonomy" id="1404360"/>
    <lineage>
        <taxon>Bacteria</taxon>
        <taxon>Bacillati</taxon>
        <taxon>Actinomycetota</taxon>
        <taxon>Thermoleophilia</taxon>
        <taxon>Solirubrobacterales</taxon>
        <taxon>Solirubrobacteraceae</taxon>
        <taxon>Solirubrobacter</taxon>
    </lineage>
</organism>
<dbReference type="GO" id="GO:0003677">
    <property type="term" value="F:DNA binding"/>
    <property type="evidence" value="ECO:0007669"/>
    <property type="project" value="UniProtKB-KW"/>
</dbReference>
<feature type="domain" description="RNA polymerase sigma factor 70 region 4 type 2" evidence="7">
    <location>
        <begin position="116"/>
        <end position="168"/>
    </location>
</feature>
<keyword evidence="9" id="KW-1185">Reference proteome</keyword>
<dbReference type="SUPFAM" id="SSF88659">
    <property type="entry name" value="Sigma3 and sigma4 domains of RNA polymerase sigma factors"/>
    <property type="match status" value="1"/>
</dbReference>